<evidence type="ECO:0000256" key="1">
    <source>
        <dbReference type="ARBA" id="ARBA00004370"/>
    </source>
</evidence>
<feature type="compositionally biased region" description="Polar residues" evidence="5">
    <location>
        <begin position="170"/>
        <end position="180"/>
    </location>
</feature>
<dbReference type="PANTHER" id="PTHR12953">
    <property type="entry name" value="MEMBRANE PROTEIN CH1 RELATED"/>
    <property type="match status" value="1"/>
</dbReference>
<dbReference type="AlphaFoldDB" id="A0AAD5ZPT8"/>
<dbReference type="PANTHER" id="PTHR12953:SF3">
    <property type="entry name" value="SUN DOMAIN-CONTAINING PROTEIN 5"/>
    <property type="match status" value="1"/>
</dbReference>
<feature type="transmembrane region" description="Helical" evidence="6">
    <location>
        <begin position="34"/>
        <end position="52"/>
    </location>
</feature>
<dbReference type="SUPFAM" id="SSF49785">
    <property type="entry name" value="Galactose-binding domain-like"/>
    <property type="match status" value="1"/>
</dbReference>
<feature type="region of interest" description="Disordered" evidence="5">
    <location>
        <begin position="152"/>
        <end position="180"/>
    </location>
</feature>
<dbReference type="GO" id="GO:0016020">
    <property type="term" value="C:membrane"/>
    <property type="evidence" value="ECO:0007669"/>
    <property type="project" value="UniProtKB-SubCell"/>
</dbReference>
<feature type="compositionally biased region" description="Gly residues" evidence="5">
    <location>
        <begin position="15"/>
        <end position="25"/>
    </location>
</feature>
<protein>
    <recommendedName>
        <fullName evidence="7">SUN domain-containing protein</fullName>
    </recommendedName>
</protein>
<organism evidence="8 9">
    <name type="scientific">Rhynchospora tenuis</name>
    <dbReference type="NCBI Taxonomy" id="198213"/>
    <lineage>
        <taxon>Eukaryota</taxon>
        <taxon>Viridiplantae</taxon>
        <taxon>Streptophyta</taxon>
        <taxon>Embryophyta</taxon>
        <taxon>Tracheophyta</taxon>
        <taxon>Spermatophyta</taxon>
        <taxon>Magnoliopsida</taxon>
        <taxon>Liliopsida</taxon>
        <taxon>Poales</taxon>
        <taxon>Cyperaceae</taxon>
        <taxon>Cyperoideae</taxon>
        <taxon>Rhynchosporeae</taxon>
        <taxon>Rhynchospora</taxon>
    </lineage>
</organism>
<dbReference type="Gene3D" id="2.60.120.260">
    <property type="entry name" value="Galactose-binding domain-like"/>
    <property type="match status" value="1"/>
</dbReference>
<evidence type="ECO:0000256" key="4">
    <source>
        <dbReference type="ARBA" id="ARBA00023136"/>
    </source>
</evidence>
<dbReference type="InterPro" id="IPR045120">
    <property type="entry name" value="Suco/Slp1-like"/>
</dbReference>
<comment type="caution">
    <text evidence="8">The sequence shown here is derived from an EMBL/GenBank/DDBJ whole genome shotgun (WGS) entry which is preliminary data.</text>
</comment>
<dbReference type="InterPro" id="IPR008979">
    <property type="entry name" value="Galactose-bd-like_sf"/>
</dbReference>
<accession>A0AAD5ZPT8</accession>
<dbReference type="PROSITE" id="PS51469">
    <property type="entry name" value="SUN"/>
    <property type="match status" value="1"/>
</dbReference>
<feature type="transmembrane region" description="Helical" evidence="6">
    <location>
        <begin position="505"/>
        <end position="524"/>
    </location>
</feature>
<dbReference type="Pfam" id="PF07738">
    <property type="entry name" value="Sad1_UNC"/>
    <property type="match status" value="1"/>
</dbReference>
<feature type="domain" description="SUN" evidence="7">
    <location>
        <begin position="179"/>
        <end position="338"/>
    </location>
</feature>
<feature type="region of interest" description="Disordered" evidence="5">
    <location>
        <begin position="1"/>
        <end position="25"/>
    </location>
</feature>
<dbReference type="EMBL" id="JAMRDG010000001">
    <property type="protein sequence ID" value="KAJ3701836.1"/>
    <property type="molecule type" value="Genomic_DNA"/>
</dbReference>
<evidence type="ECO:0000256" key="2">
    <source>
        <dbReference type="ARBA" id="ARBA00022692"/>
    </source>
</evidence>
<evidence type="ECO:0000313" key="8">
    <source>
        <dbReference type="EMBL" id="KAJ3701836.1"/>
    </source>
</evidence>
<comment type="subcellular location">
    <subcellularLocation>
        <location evidence="1">Membrane</location>
    </subcellularLocation>
</comment>
<evidence type="ECO:0000256" key="6">
    <source>
        <dbReference type="SAM" id="Phobius"/>
    </source>
</evidence>
<keyword evidence="2 6" id="KW-0812">Transmembrane</keyword>
<dbReference type="GO" id="GO:0034975">
    <property type="term" value="P:protein folding in endoplasmic reticulum"/>
    <property type="evidence" value="ECO:0007669"/>
    <property type="project" value="TreeGrafter"/>
</dbReference>
<dbReference type="InterPro" id="IPR012919">
    <property type="entry name" value="SUN_dom"/>
</dbReference>
<reference evidence="8 9" key="1">
    <citation type="journal article" date="2022" name="Cell">
        <title>Repeat-based holocentromeres influence genome architecture and karyotype evolution.</title>
        <authorList>
            <person name="Hofstatter P.G."/>
            <person name="Thangavel G."/>
            <person name="Lux T."/>
            <person name="Neumann P."/>
            <person name="Vondrak T."/>
            <person name="Novak P."/>
            <person name="Zhang M."/>
            <person name="Costa L."/>
            <person name="Castellani M."/>
            <person name="Scott A."/>
            <person name="Toegelov H."/>
            <person name="Fuchs J."/>
            <person name="Mata-Sucre Y."/>
            <person name="Dias Y."/>
            <person name="Vanzela A.L.L."/>
            <person name="Huettel B."/>
            <person name="Almeida C.C.S."/>
            <person name="Simkova H."/>
            <person name="Souza G."/>
            <person name="Pedrosa-Harand A."/>
            <person name="Macas J."/>
            <person name="Mayer K.F.X."/>
            <person name="Houben A."/>
            <person name="Marques A."/>
        </authorList>
    </citation>
    <scope>NUCLEOTIDE SEQUENCE [LARGE SCALE GENOMIC DNA]</scope>
    <source>
        <strain evidence="8">RhyTen1mFocal</strain>
    </source>
</reference>
<name>A0AAD5ZPT8_9POAL</name>
<dbReference type="Proteomes" id="UP001210211">
    <property type="component" value="Unassembled WGS sequence"/>
</dbReference>
<gene>
    <name evidence="8" type="ORF">LUZ61_005541</name>
</gene>
<proteinExistence type="predicted"/>
<evidence type="ECO:0000256" key="3">
    <source>
        <dbReference type="ARBA" id="ARBA00022989"/>
    </source>
</evidence>
<feature type="transmembrane region" description="Helical" evidence="6">
    <location>
        <begin position="531"/>
        <end position="550"/>
    </location>
</feature>
<keyword evidence="9" id="KW-1185">Reference proteome</keyword>
<evidence type="ECO:0000313" key="9">
    <source>
        <dbReference type="Proteomes" id="UP001210211"/>
    </source>
</evidence>
<evidence type="ECO:0000259" key="7">
    <source>
        <dbReference type="PROSITE" id="PS51469"/>
    </source>
</evidence>
<keyword evidence="4 6" id="KW-0472">Membrane</keyword>
<keyword evidence="3 6" id="KW-1133">Transmembrane helix</keyword>
<evidence type="ECO:0000256" key="5">
    <source>
        <dbReference type="SAM" id="MobiDB-lite"/>
    </source>
</evidence>
<sequence>MRKERRRTNVAPLQKGGGRGGGGGGGSGAAKKGICELSVSVVVSVWCLLFLFPSRLDSSHGIRGLFTADYSPHHYSSFHLDLYGDQIEELQLCQVRTLEYYVFLSNGNNTSTCRSTRIQVVQNTNHFNEIIENKSASDTRFSSKQINQYPKSALETSPSAARISPDKVHNSTLQKNETGSDQVVHEITHRLEPGTTQLYNYASASKGAKVLAHNKEAKGADNILEKNKDHYLRNPCSASEKFVVVELSEETLVDLIEMANLEHYSSNFKEFKLQGSLTYPTENWELLGIFNAENVKHTQRFKLPVPKWTRYMRLNITSHYGSEFYCTLSYLKVYGEDAIEKMLEDLMVVNASKIEVKKESAEAGRVNSDPSNLNLADSNGSKTEVAKEVKGRMPGDAVLKILIEKVRNLELSYSVLEDMNRHYGNSIPGLEKWISENQKEAQKLKIDLGFLLDWKEETEKELSEIKDWKSSISKDIEMLVRENVLLRSSVEKIQNEQEMMHNKELAILTLSLFFTCLSIFKLACDRFRSSSGWSSILVSSVMTSLVALTFS</sequence>
<dbReference type="GO" id="GO:0005737">
    <property type="term" value="C:cytoplasm"/>
    <property type="evidence" value="ECO:0007669"/>
    <property type="project" value="TreeGrafter"/>
</dbReference>